<evidence type="ECO:0000313" key="3">
    <source>
        <dbReference type="EMBL" id="KAG9247961.1"/>
    </source>
</evidence>
<dbReference type="OrthoDB" id="1877767at2759"/>
<dbReference type="InterPro" id="IPR019481">
    <property type="entry name" value="TFIIIC_triple_barrel"/>
</dbReference>
<feature type="compositionally biased region" description="Polar residues" evidence="1">
    <location>
        <begin position="1"/>
        <end position="14"/>
    </location>
</feature>
<organism evidence="3 4">
    <name type="scientific">Calycina marina</name>
    <dbReference type="NCBI Taxonomy" id="1763456"/>
    <lineage>
        <taxon>Eukaryota</taxon>
        <taxon>Fungi</taxon>
        <taxon>Dikarya</taxon>
        <taxon>Ascomycota</taxon>
        <taxon>Pezizomycotina</taxon>
        <taxon>Leotiomycetes</taxon>
        <taxon>Helotiales</taxon>
        <taxon>Pezizellaceae</taxon>
        <taxon>Calycina</taxon>
    </lineage>
</organism>
<feature type="region of interest" description="Disordered" evidence="1">
    <location>
        <begin position="399"/>
        <end position="444"/>
    </location>
</feature>
<gene>
    <name evidence="3" type="ORF">BJ878DRAFT_538802</name>
</gene>
<feature type="compositionally biased region" description="Acidic residues" evidence="1">
    <location>
        <begin position="188"/>
        <end position="197"/>
    </location>
</feature>
<evidence type="ECO:0000313" key="4">
    <source>
        <dbReference type="Proteomes" id="UP000887226"/>
    </source>
</evidence>
<feature type="domain" description="Transcription factor TFIIIC triple barrel" evidence="2">
    <location>
        <begin position="53"/>
        <end position="274"/>
    </location>
</feature>
<protein>
    <recommendedName>
        <fullName evidence="2">Transcription factor TFIIIC triple barrel domain-containing protein</fullName>
    </recommendedName>
</protein>
<feature type="region of interest" description="Disordered" evidence="1">
    <location>
        <begin position="68"/>
        <end position="209"/>
    </location>
</feature>
<accession>A0A9P7Z9S5</accession>
<evidence type="ECO:0000259" key="2">
    <source>
        <dbReference type="Pfam" id="PF10419"/>
    </source>
</evidence>
<dbReference type="Pfam" id="PF10419">
    <property type="entry name" value="TFIIIC_sub6"/>
    <property type="match status" value="1"/>
</dbReference>
<dbReference type="AlphaFoldDB" id="A0A9P7Z9S5"/>
<feature type="region of interest" description="Disordered" evidence="1">
    <location>
        <begin position="478"/>
        <end position="524"/>
    </location>
</feature>
<dbReference type="Gene3D" id="2.60.40.4370">
    <property type="match status" value="1"/>
</dbReference>
<feature type="compositionally biased region" description="Acidic residues" evidence="1">
    <location>
        <begin position="95"/>
        <end position="114"/>
    </location>
</feature>
<feature type="compositionally biased region" description="Acidic residues" evidence="1">
    <location>
        <begin position="122"/>
        <end position="138"/>
    </location>
</feature>
<sequence>MDSTSRSESPSSYGASFPQRHTWDMNPSHYNVQSLHDYGDGSDEWEYEYSANETEIYYVTLDLSLPVKVGPDRGFRLPKPRKKDAAKKKKKKEDDNSDDDDEEDEDEDEEAAEDDAQRERSQEEDDDVDEGQDVDSEKEDMLTLLKKVKKGEEGRTIWKNKGISHGPGEGKGQAKRKRGGGIHLPPEAPDDGDDDPADPPLERPRSLKIAGLHTPTPLVSYDNNIYQLSWRQNIGTEFLFTDRDNIDPIPIVRQLPDDVDLVAVSSVRLTSKRIGSAPLPEDERAGMKPDFIKHYHTIPKTILTSAARKRAAPFLERLANIKRAKMETDQVSVLARPPEAKQMATWIGTLKRKRGMEKERLEGGLESTMDKAEREAKIARIAEIDADVLKVPEKIKQPNCAPNVARKPAEPLSGRPRGRPKKSAIKILTNDAPRGVPRKANNRQDTEAFDSVALDGTNGQTPDGVSVGGFAEFMESINRDDSLAAEDNGESGSYSTPLGIGLEEDNDIPFEHDHDAPFELDDVY</sequence>
<name>A0A9P7Z9S5_9HELO</name>
<comment type="caution">
    <text evidence="3">The sequence shown here is derived from an EMBL/GenBank/DDBJ whole genome shotgun (WGS) entry which is preliminary data.</text>
</comment>
<dbReference type="Proteomes" id="UP000887226">
    <property type="component" value="Unassembled WGS sequence"/>
</dbReference>
<dbReference type="EMBL" id="MU253759">
    <property type="protein sequence ID" value="KAG9247961.1"/>
    <property type="molecule type" value="Genomic_DNA"/>
</dbReference>
<feature type="region of interest" description="Disordered" evidence="1">
    <location>
        <begin position="1"/>
        <end position="28"/>
    </location>
</feature>
<proteinExistence type="predicted"/>
<feature type="compositionally biased region" description="Basic residues" evidence="1">
    <location>
        <begin position="76"/>
        <end position="91"/>
    </location>
</feature>
<keyword evidence="4" id="KW-1185">Reference proteome</keyword>
<reference evidence="3" key="1">
    <citation type="journal article" date="2021" name="IMA Fungus">
        <title>Genomic characterization of three marine fungi, including Emericellopsis atlantica sp. nov. with signatures of a generalist lifestyle and marine biomass degradation.</title>
        <authorList>
            <person name="Hagestad O.C."/>
            <person name="Hou L."/>
            <person name="Andersen J.H."/>
            <person name="Hansen E.H."/>
            <person name="Altermark B."/>
            <person name="Li C."/>
            <person name="Kuhnert E."/>
            <person name="Cox R.J."/>
            <person name="Crous P.W."/>
            <person name="Spatafora J.W."/>
            <person name="Lail K."/>
            <person name="Amirebrahimi M."/>
            <person name="Lipzen A."/>
            <person name="Pangilinan J."/>
            <person name="Andreopoulos W."/>
            <person name="Hayes R.D."/>
            <person name="Ng V."/>
            <person name="Grigoriev I.V."/>
            <person name="Jackson S.A."/>
            <person name="Sutton T.D.S."/>
            <person name="Dobson A.D.W."/>
            <person name="Rama T."/>
        </authorList>
    </citation>
    <scope>NUCLEOTIDE SEQUENCE</scope>
    <source>
        <strain evidence="3">TRa3180A</strain>
    </source>
</reference>
<evidence type="ECO:0000256" key="1">
    <source>
        <dbReference type="SAM" id="MobiDB-lite"/>
    </source>
</evidence>